<organism evidence="4">
    <name type="scientific">marine metagenome</name>
    <dbReference type="NCBI Taxonomy" id="408172"/>
    <lineage>
        <taxon>unclassified sequences</taxon>
        <taxon>metagenomes</taxon>
        <taxon>ecological metagenomes</taxon>
    </lineage>
</organism>
<dbReference type="InterPro" id="IPR047057">
    <property type="entry name" value="MerR_fam"/>
</dbReference>
<dbReference type="PANTHER" id="PTHR30204">
    <property type="entry name" value="REDOX-CYCLING DRUG-SENSING TRANSCRIPTIONAL ACTIVATOR SOXR"/>
    <property type="match status" value="1"/>
</dbReference>
<protein>
    <recommendedName>
        <fullName evidence="3">HTH merR-type domain-containing protein</fullName>
    </recommendedName>
</protein>
<dbReference type="Pfam" id="PF13411">
    <property type="entry name" value="MerR_1"/>
    <property type="match status" value="1"/>
</dbReference>
<dbReference type="EMBL" id="UINC01004282">
    <property type="protein sequence ID" value="SVA13175.1"/>
    <property type="molecule type" value="Genomic_DNA"/>
</dbReference>
<evidence type="ECO:0000256" key="1">
    <source>
        <dbReference type="ARBA" id="ARBA00023125"/>
    </source>
</evidence>
<dbReference type="GO" id="GO:0003677">
    <property type="term" value="F:DNA binding"/>
    <property type="evidence" value="ECO:0007669"/>
    <property type="project" value="UniProtKB-KW"/>
</dbReference>
<feature type="domain" description="HTH merR-type" evidence="3">
    <location>
        <begin position="51"/>
        <end position="105"/>
    </location>
</feature>
<evidence type="ECO:0000256" key="2">
    <source>
        <dbReference type="SAM" id="MobiDB-lite"/>
    </source>
</evidence>
<reference evidence="4" key="1">
    <citation type="submission" date="2018-05" db="EMBL/GenBank/DDBJ databases">
        <authorList>
            <person name="Lanie J.A."/>
            <person name="Ng W.-L."/>
            <person name="Kazmierczak K.M."/>
            <person name="Andrzejewski T.M."/>
            <person name="Davidsen T.M."/>
            <person name="Wayne K.J."/>
            <person name="Tettelin H."/>
            <person name="Glass J.I."/>
            <person name="Rusch D."/>
            <person name="Podicherti R."/>
            <person name="Tsui H.-C.T."/>
            <person name="Winkler M.E."/>
        </authorList>
    </citation>
    <scope>NUCLEOTIDE SEQUENCE</scope>
</reference>
<dbReference type="SMART" id="SM00422">
    <property type="entry name" value="HTH_MERR"/>
    <property type="match status" value="1"/>
</dbReference>
<dbReference type="Gene3D" id="1.10.1660.10">
    <property type="match status" value="1"/>
</dbReference>
<sequence length="105" mass="11725">MSHGDSRKQGPISSQRVIRLGVSVNEGAPRSGRGRPRTRSTESAYASPDGLYVISVAARLLEMHPQTLRKYERSGLVRPSRTVGMLRLYSEEDIVRLRLIKHLVG</sequence>
<gene>
    <name evidence="4" type="ORF">METZ01_LOCUS66029</name>
</gene>
<dbReference type="GO" id="GO:0003700">
    <property type="term" value="F:DNA-binding transcription factor activity"/>
    <property type="evidence" value="ECO:0007669"/>
    <property type="project" value="InterPro"/>
</dbReference>
<dbReference type="PROSITE" id="PS50937">
    <property type="entry name" value="HTH_MERR_2"/>
    <property type="match status" value="1"/>
</dbReference>
<dbReference type="AlphaFoldDB" id="A0A381TAJ1"/>
<dbReference type="InterPro" id="IPR000551">
    <property type="entry name" value="MerR-type_HTH_dom"/>
</dbReference>
<name>A0A381TAJ1_9ZZZZ</name>
<feature type="non-terminal residue" evidence="4">
    <location>
        <position position="1"/>
    </location>
</feature>
<keyword evidence="1" id="KW-0238">DNA-binding</keyword>
<feature type="non-terminal residue" evidence="4">
    <location>
        <position position="105"/>
    </location>
</feature>
<accession>A0A381TAJ1</accession>
<evidence type="ECO:0000259" key="3">
    <source>
        <dbReference type="PROSITE" id="PS50937"/>
    </source>
</evidence>
<dbReference type="InterPro" id="IPR009061">
    <property type="entry name" value="DNA-bd_dom_put_sf"/>
</dbReference>
<dbReference type="SUPFAM" id="SSF46955">
    <property type="entry name" value="Putative DNA-binding domain"/>
    <property type="match status" value="1"/>
</dbReference>
<dbReference type="PANTHER" id="PTHR30204:SF58">
    <property type="entry name" value="HTH-TYPE TRANSCRIPTIONAL REGULATOR YFMP"/>
    <property type="match status" value="1"/>
</dbReference>
<feature type="region of interest" description="Disordered" evidence="2">
    <location>
        <begin position="1"/>
        <end position="44"/>
    </location>
</feature>
<evidence type="ECO:0000313" key="4">
    <source>
        <dbReference type="EMBL" id="SVA13175.1"/>
    </source>
</evidence>
<proteinExistence type="predicted"/>